<gene>
    <name evidence="1" type="ORF">CYCCA115_LOCUS13799</name>
</gene>
<dbReference type="AlphaFoldDB" id="A0AAD2FTP1"/>
<organism evidence="1 2">
    <name type="scientific">Cylindrotheca closterium</name>
    <dbReference type="NCBI Taxonomy" id="2856"/>
    <lineage>
        <taxon>Eukaryota</taxon>
        <taxon>Sar</taxon>
        <taxon>Stramenopiles</taxon>
        <taxon>Ochrophyta</taxon>
        <taxon>Bacillariophyta</taxon>
        <taxon>Bacillariophyceae</taxon>
        <taxon>Bacillariophycidae</taxon>
        <taxon>Bacillariales</taxon>
        <taxon>Bacillariaceae</taxon>
        <taxon>Cylindrotheca</taxon>
    </lineage>
</organism>
<reference evidence="1" key="1">
    <citation type="submission" date="2023-08" db="EMBL/GenBank/DDBJ databases">
        <authorList>
            <person name="Audoor S."/>
            <person name="Bilcke G."/>
        </authorList>
    </citation>
    <scope>NUCLEOTIDE SEQUENCE</scope>
</reference>
<keyword evidence="2" id="KW-1185">Reference proteome</keyword>
<dbReference type="EMBL" id="CAKOGP040001814">
    <property type="protein sequence ID" value="CAJ1952953.1"/>
    <property type="molecule type" value="Genomic_DNA"/>
</dbReference>
<dbReference type="Proteomes" id="UP001295423">
    <property type="component" value="Unassembled WGS sequence"/>
</dbReference>
<accession>A0AAD2FTP1</accession>
<protein>
    <submittedName>
        <fullName evidence="1">Uncharacterized protein</fullName>
    </submittedName>
</protein>
<sequence length="102" mass="11696">MLDHKVETDQHKEDARAIMVDLHHSIRGDQGCSESQQHRTSLAQALDNSSNYFFDMSDRWRDAFLDSLQDPIYPASEEVDLLHELQKVDLLRGIQNMLLGAS</sequence>
<proteinExistence type="predicted"/>
<comment type="caution">
    <text evidence="1">The sequence shown here is derived from an EMBL/GenBank/DDBJ whole genome shotgun (WGS) entry which is preliminary data.</text>
</comment>
<evidence type="ECO:0000313" key="2">
    <source>
        <dbReference type="Proteomes" id="UP001295423"/>
    </source>
</evidence>
<evidence type="ECO:0000313" key="1">
    <source>
        <dbReference type="EMBL" id="CAJ1952953.1"/>
    </source>
</evidence>
<name>A0AAD2FTP1_9STRA</name>